<organism evidence="1 2">
    <name type="scientific">Lactuca sativa</name>
    <name type="common">Garden lettuce</name>
    <dbReference type="NCBI Taxonomy" id="4236"/>
    <lineage>
        <taxon>Eukaryota</taxon>
        <taxon>Viridiplantae</taxon>
        <taxon>Streptophyta</taxon>
        <taxon>Embryophyta</taxon>
        <taxon>Tracheophyta</taxon>
        <taxon>Spermatophyta</taxon>
        <taxon>Magnoliopsida</taxon>
        <taxon>eudicotyledons</taxon>
        <taxon>Gunneridae</taxon>
        <taxon>Pentapetalae</taxon>
        <taxon>asterids</taxon>
        <taxon>campanulids</taxon>
        <taxon>Asterales</taxon>
        <taxon>Asteraceae</taxon>
        <taxon>Cichorioideae</taxon>
        <taxon>Cichorieae</taxon>
        <taxon>Lactucinae</taxon>
        <taxon>Lactuca</taxon>
    </lineage>
</organism>
<sequence>MLQDLEINKELKVVSRHRSTAVDSALKEDVSGISISQSLRRKDNIDPLFAKSPIVIEIADNDDQSFVFVCYWCVSLWTGSHIHFPFVGIGGRSRVVPTCVSSNYPKGTRCSFLFSHGERFSVYHCSEERRKFDERYIVLYGEKTVMEAQVATLDGEVNILSQQVQNLVSEKVELAECLTLQDNQFTAEVSSRKILEADLAWVPQKGVVRMLDRVVESSEFVLRIPHVRAAGVAVCIKKGKQMARAWLAGNIPSSSNPDAATQYVDAMHAAIRAFA</sequence>
<accession>A0A9R1VDL8</accession>
<dbReference type="AlphaFoldDB" id="A0A9R1VDL8"/>
<dbReference type="Proteomes" id="UP000235145">
    <property type="component" value="Unassembled WGS sequence"/>
</dbReference>
<evidence type="ECO:0000313" key="2">
    <source>
        <dbReference type="Proteomes" id="UP000235145"/>
    </source>
</evidence>
<name>A0A9R1VDL8_LACSA</name>
<comment type="caution">
    <text evidence="1">The sequence shown here is derived from an EMBL/GenBank/DDBJ whole genome shotgun (WGS) entry which is preliminary data.</text>
</comment>
<gene>
    <name evidence="1" type="ORF">LSAT_V11C500252000</name>
</gene>
<proteinExistence type="predicted"/>
<keyword evidence="2" id="KW-1185">Reference proteome</keyword>
<dbReference type="EMBL" id="NBSK02000005">
    <property type="protein sequence ID" value="KAJ0202751.1"/>
    <property type="molecule type" value="Genomic_DNA"/>
</dbReference>
<protein>
    <submittedName>
        <fullName evidence="1">Uncharacterized protein</fullName>
    </submittedName>
</protein>
<reference evidence="1 2" key="1">
    <citation type="journal article" date="2017" name="Nat. Commun.">
        <title>Genome assembly with in vitro proximity ligation data and whole-genome triplication in lettuce.</title>
        <authorList>
            <person name="Reyes-Chin-Wo S."/>
            <person name="Wang Z."/>
            <person name="Yang X."/>
            <person name="Kozik A."/>
            <person name="Arikit S."/>
            <person name="Song C."/>
            <person name="Xia L."/>
            <person name="Froenicke L."/>
            <person name="Lavelle D.O."/>
            <person name="Truco M.J."/>
            <person name="Xia R."/>
            <person name="Zhu S."/>
            <person name="Xu C."/>
            <person name="Xu H."/>
            <person name="Xu X."/>
            <person name="Cox K."/>
            <person name="Korf I."/>
            <person name="Meyers B.C."/>
            <person name="Michelmore R.W."/>
        </authorList>
    </citation>
    <scope>NUCLEOTIDE SEQUENCE [LARGE SCALE GENOMIC DNA]</scope>
    <source>
        <strain evidence="2">cv. Salinas</strain>
        <tissue evidence="1">Seedlings</tissue>
    </source>
</reference>
<evidence type="ECO:0000313" key="1">
    <source>
        <dbReference type="EMBL" id="KAJ0202751.1"/>
    </source>
</evidence>